<evidence type="ECO:0000259" key="7">
    <source>
        <dbReference type="PROSITE" id="PS50026"/>
    </source>
</evidence>
<dbReference type="OMA" id="KQIMAMS"/>
<dbReference type="PROSITE" id="PS01180">
    <property type="entry name" value="CUB"/>
    <property type="match status" value="1"/>
</dbReference>
<reference evidence="8" key="1">
    <citation type="submission" date="2025-08" db="UniProtKB">
        <authorList>
            <consortium name="Ensembl"/>
        </authorList>
    </citation>
    <scope>IDENTIFICATION</scope>
</reference>
<dbReference type="InParanoid" id="A0A672SVA5"/>
<keyword evidence="5" id="KW-1133">Transmembrane helix</keyword>
<feature type="domain" description="EGF-like" evidence="7">
    <location>
        <begin position="178"/>
        <end position="216"/>
    </location>
</feature>
<dbReference type="Gene3D" id="2.10.25.10">
    <property type="entry name" value="Laminin"/>
    <property type="match status" value="1"/>
</dbReference>
<dbReference type="Proteomes" id="UP000472262">
    <property type="component" value="Unassembled WGS sequence"/>
</dbReference>
<evidence type="ECO:0000256" key="5">
    <source>
        <dbReference type="SAM" id="Phobius"/>
    </source>
</evidence>
<evidence type="ECO:0000259" key="6">
    <source>
        <dbReference type="PROSITE" id="PS01180"/>
    </source>
</evidence>
<dbReference type="Gene3D" id="2.60.120.290">
    <property type="entry name" value="Spermadhesin, CUB domain"/>
    <property type="match status" value="1"/>
</dbReference>
<protein>
    <recommendedName>
        <fullName evidence="10">Attractin-like 1a</fullName>
    </recommendedName>
</protein>
<feature type="disulfide bond" evidence="4">
    <location>
        <begin position="206"/>
        <end position="215"/>
    </location>
</feature>
<dbReference type="InterPro" id="IPR000742">
    <property type="entry name" value="EGF"/>
</dbReference>
<dbReference type="Pfam" id="PF23106">
    <property type="entry name" value="EGF_Teneurin"/>
    <property type="match status" value="1"/>
</dbReference>
<evidence type="ECO:0000256" key="3">
    <source>
        <dbReference type="ARBA" id="ARBA00023157"/>
    </source>
</evidence>
<keyword evidence="1" id="KW-0880">Kelch repeat</keyword>
<dbReference type="AlphaFoldDB" id="A0A672SVA5"/>
<dbReference type="PANTHER" id="PTHR46376">
    <property type="entry name" value="LEUCINE-ZIPPER-LIKE TRANSCRIPTIONAL REGULATOR 1"/>
    <property type="match status" value="1"/>
</dbReference>
<keyword evidence="9" id="KW-1185">Reference proteome</keyword>
<dbReference type="InterPro" id="IPR035914">
    <property type="entry name" value="Sperma_CUB_dom_sf"/>
</dbReference>
<keyword evidence="5" id="KW-0812">Transmembrane</keyword>
<dbReference type="Ensembl" id="ENSSGRT00000112888.1">
    <property type="protein sequence ID" value="ENSSGRP00000106219.1"/>
    <property type="gene ID" value="ENSSGRG00000052516.1"/>
</dbReference>
<feature type="disulfide bond" evidence="4">
    <location>
        <begin position="182"/>
        <end position="192"/>
    </location>
</feature>
<proteinExistence type="predicted"/>
<evidence type="ECO:0000256" key="4">
    <source>
        <dbReference type="PROSITE-ProRule" id="PRU00076"/>
    </source>
</evidence>
<dbReference type="FunFam" id="2.10.25.10:FF:000860">
    <property type="entry name" value="Attractin"/>
    <property type="match status" value="1"/>
</dbReference>
<dbReference type="PANTHER" id="PTHR46376:SF2">
    <property type="entry name" value="DISTRACTED, ISOFORM B"/>
    <property type="match status" value="1"/>
</dbReference>
<keyword evidence="4" id="KW-0245">EGF-like domain</keyword>
<dbReference type="SMART" id="SM00181">
    <property type="entry name" value="EGF"/>
    <property type="match status" value="2"/>
</dbReference>
<organism evidence="8 9">
    <name type="scientific">Sinocyclocheilus grahami</name>
    <name type="common">Dianchi golden-line fish</name>
    <name type="synonym">Barbus grahami</name>
    <dbReference type="NCBI Taxonomy" id="75366"/>
    <lineage>
        <taxon>Eukaryota</taxon>
        <taxon>Metazoa</taxon>
        <taxon>Chordata</taxon>
        <taxon>Craniata</taxon>
        <taxon>Vertebrata</taxon>
        <taxon>Euteleostomi</taxon>
        <taxon>Actinopterygii</taxon>
        <taxon>Neopterygii</taxon>
        <taxon>Teleostei</taxon>
        <taxon>Ostariophysi</taxon>
        <taxon>Cypriniformes</taxon>
        <taxon>Cyprinidae</taxon>
        <taxon>Cyprininae</taxon>
        <taxon>Sinocyclocheilus</taxon>
    </lineage>
</organism>
<dbReference type="CDD" id="cd00041">
    <property type="entry name" value="CUB"/>
    <property type="match status" value="1"/>
</dbReference>
<evidence type="ECO:0000256" key="2">
    <source>
        <dbReference type="ARBA" id="ARBA00022737"/>
    </source>
</evidence>
<dbReference type="GO" id="GO:0005794">
    <property type="term" value="C:Golgi apparatus"/>
    <property type="evidence" value="ECO:0007669"/>
    <property type="project" value="TreeGrafter"/>
</dbReference>
<name>A0A672SVA5_SINGR</name>
<keyword evidence="3 4" id="KW-1015">Disulfide bond</keyword>
<reference evidence="8" key="2">
    <citation type="submission" date="2025-09" db="UniProtKB">
        <authorList>
            <consortium name="Ensembl"/>
        </authorList>
    </citation>
    <scope>IDENTIFICATION</scope>
</reference>
<keyword evidence="2" id="KW-0677">Repeat</keyword>
<dbReference type="Pfam" id="PF00431">
    <property type="entry name" value="CUB"/>
    <property type="match status" value="1"/>
</dbReference>
<keyword evidence="5" id="KW-0472">Membrane</keyword>
<dbReference type="PROSITE" id="PS00022">
    <property type="entry name" value="EGF_1"/>
    <property type="match status" value="1"/>
</dbReference>
<feature type="transmembrane region" description="Helical" evidence="5">
    <location>
        <begin position="20"/>
        <end position="37"/>
    </location>
</feature>
<sequence length="320" mass="36431">MDFGRRRMSPRFRIQELRTYLFTFMVFYLLVCTEGSYSKTCDKNCIFGRCINGTCVCERGWAGDQCQHCQGRFKLTESSGSLTDGPVNYKYKTKCTWLIEGYPNAVLRLSFNHFATECSWDHMYVFDGDSIYAPLVADSTSFICEYRYTVTMLSHTHTHTYIYIYIFPDHSSPAVFFRINSCPNNCSGHGRCTTGNSISSSVYCECERYWKGEACDIPYCWDDCGSPDRGYCDLTGEKLCVCNDSWQGPDCSLKVPSAEPYWFLPNVKPDGQSLGRASHKAVVHGKLMWVIGGFTFNYNSFQMVINLPLAIAIGITVRLH</sequence>
<feature type="domain" description="CUB" evidence="6">
    <location>
        <begin position="69"/>
        <end position="184"/>
    </location>
</feature>
<evidence type="ECO:0000313" key="8">
    <source>
        <dbReference type="Ensembl" id="ENSSGRP00000106219.1"/>
    </source>
</evidence>
<dbReference type="PROSITE" id="PS50026">
    <property type="entry name" value="EGF_3"/>
    <property type="match status" value="1"/>
</dbReference>
<dbReference type="InterPro" id="IPR000859">
    <property type="entry name" value="CUB_dom"/>
</dbReference>
<evidence type="ECO:0000313" key="9">
    <source>
        <dbReference type="Proteomes" id="UP000472262"/>
    </source>
</evidence>
<dbReference type="InterPro" id="IPR051568">
    <property type="entry name" value="LZTR1/Attractin"/>
</dbReference>
<comment type="caution">
    <text evidence="4">Lacks conserved residue(s) required for the propagation of feature annotation.</text>
</comment>
<evidence type="ECO:0008006" key="10">
    <source>
        <dbReference type="Google" id="ProtNLM"/>
    </source>
</evidence>
<evidence type="ECO:0000256" key="1">
    <source>
        <dbReference type="ARBA" id="ARBA00022441"/>
    </source>
</evidence>
<dbReference type="SUPFAM" id="SSF49854">
    <property type="entry name" value="Spermadhesin, CUB domain"/>
    <property type="match status" value="1"/>
</dbReference>
<accession>A0A672SVA5</accession>